<gene>
    <name evidence="9" type="primary">atp4</name>
</gene>
<dbReference type="AlphaFoldDB" id="A0A2D1BS12"/>
<feature type="transmembrane region" description="Helical" evidence="8">
    <location>
        <begin position="35"/>
        <end position="55"/>
    </location>
</feature>
<geneLocation type="mitochondrion" evidence="9"/>
<dbReference type="InterPro" id="IPR008688">
    <property type="entry name" value="ATP_synth_Bsub_B/MI25"/>
</dbReference>
<comment type="subcellular location">
    <subcellularLocation>
        <location evidence="1">Mitochondrion membrane</location>
    </subcellularLocation>
</comment>
<dbReference type="GO" id="GO:0015986">
    <property type="term" value="P:proton motive force-driven ATP synthesis"/>
    <property type="evidence" value="ECO:0007669"/>
    <property type="project" value="InterPro"/>
</dbReference>
<evidence type="ECO:0000256" key="4">
    <source>
        <dbReference type="ARBA" id="ARBA00022781"/>
    </source>
</evidence>
<dbReference type="EMBL" id="MF488959">
    <property type="protein sequence ID" value="ATN23358.1"/>
    <property type="molecule type" value="Genomic_DNA"/>
</dbReference>
<dbReference type="GeneID" id="34927470"/>
<dbReference type="GO" id="GO:0045259">
    <property type="term" value="C:proton-transporting ATP synthase complex"/>
    <property type="evidence" value="ECO:0007669"/>
    <property type="project" value="UniProtKB-KW"/>
</dbReference>
<name>A0A2D1BS12_9FLOR</name>
<evidence type="ECO:0000256" key="5">
    <source>
        <dbReference type="ARBA" id="ARBA00023065"/>
    </source>
</evidence>
<evidence type="ECO:0000256" key="1">
    <source>
        <dbReference type="ARBA" id="ARBA00004325"/>
    </source>
</evidence>
<keyword evidence="3" id="KW-0138">CF(0)</keyword>
<proteinExistence type="predicted"/>
<evidence type="ECO:0000256" key="7">
    <source>
        <dbReference type="ARBA" id="ARBA00023136"/>
    </source>
</evidence>
<protein>
    <submittedName>
        <fullName evidence="9">ATP synthase F0 subunit b</fullName>
    </submittedName>
</protein>
<keyword evidence="8" id="KW-1133">Transmembrane helix</keyword>
<accession>A0A2D1BS12</accession>
<dbReference type="RefSeq" id="YP_009441349.1">
    <property type="nucleotide sequence ID" value="NC_036231.1"/>
</dbReference>
<sequence length="191" mass="22987">MRWLLKNLNNMLHYSILLLILLTFNNIILLNEETLILVCFIVFSFLFSKNVGTSLRNDLDERNKKIKKLLEISINEISTSLRNVINIKYKFWNLFYNFERLVNHYVKFVYVIVDWFNSRNFKITQAIFSKHLQFIYRIENHTSKLLSLILIKKLKNIASLKSFYSNKLENPHFLCLYKVNIRQCIHSIKFS</sequence>
<keyword evidence="4" id="KW-0375">Hydrogen ion transport</keyword>
<evidence type="ECO:0000256" key="3">
    <source>
        <dbReference type="ARBA" id="ARBA00022547"/>
    </source>
</evidence>
<dbReference type="GO" id="GO:0015078">
    <property type="term" value="F:proton transmembrane transporter activity"/>
    <property type="evidence" value="ECO:0007669"/>
    <property type="project" value="InterPro"/>
</dbReference>
<evidence type="ECO:0000313" key="9">
    <source>
        <dbReference type="EMBL" id="ATN23358.1"/>
    </source>
</evidence>
<keyword evidence="5" id="KW-0406">Ion transport</keyword>
<evidence type="ECO:0000256" key="6">
    <source>
        <dbReference type="ARBA" id="ARBA00023128"/>
    </source>
</evidence>
<evidence type="ECO:0000256" key="2">
    <source>
        <dbReference type="ARBA" id="ARBA00022448"/>
    </source>
</evidence>
<evidence type="ECO:0000256" key="8">
    <source>
        <dbReference type="SAM" id="Phobius"/>
    </source>
</evidence>
<organism evidence="9">
    <name type="scientific">Lympha mucosa</name>
    <dbReference type="NCBI Taxonomy" id="2045360"/>
    <lineage>
        <taxon>Eukaryota</taxon>
        <taxon>Rhodophyta</taxon>
        <taxon>Florideophyceae</taxon>
        <taxon>Nemaliophycidae</taxon>
        <taxon>Batrachospermales</taxon>
        <taxon>Batrachospermaceae</taxon>
        <taxon>Lympha</taxon>
    </lineage>
</organism>
<reference evidence="9" key="1">
    <citation type="submission" date="2017-07" db="EMBL/GenBank/DDBJ databases">
        <title>Mitochondrial of Lympha mucosa.</title>
        <authorList>
            <person name="Wolf D.I."/>
            <person name="Vis M.L."/>
            <person name="Evans J.R."/>
        </authorList>
    </citation>
    <scope>NUCLEOTIDE SEQUENCE</scope>
</reference>
<keyword evidence="6 9" id="KW-0496">Mitochondrion</keyword>
<feature type="transmembrane region" description="Helical" evidence="8">
    <location>
        <begin position="12"/>
        <end position="29"/>
    </location>
</feature>
<dbReference type="Pfam" id="PF05405">
    <property type="entry name" value="Mt_ATP-synt_B"/>
    <property type="match status" value="1"/>
</dbReference>
<dbReference type="GO" id="GO:0031966">
    <property type="term" value="C:mitochondrial membrane"/>
    <property type="evidence" value="ECO:0007669"/>
    <property type="project" value="UniProtKB-SubCell"/>
</dbReference>
<keyword evidence="7 8" id="KW-0472">Membrane</keyword>
<keyword evidence="2" id="KW-0813">Transport</keyword>
<keyword evidence="8" id="KW-0812">Transmembrane</keyword>